<feature type="chain" id="PRO_5031292532" evidence="1">
    <location>
        <begin position="29"/>
        <end position="338"/>
    </location>
</feature>
<keyword evidence="1" id="KW-0732">Signal</keyword>
<proteinExistence type="predicted"/>
<reference evidence="2" key="1">
    <citation type="submission" date="2021-01" db="EMBL/GenBank/DDBJ databases">
        <authorList>
            <person name="Corre E."/>
            <person name="Pelletier E."/>
            <person name="Niang G."/>
            <person name="Scheremetjew M."/>
            <person name="Finn R."/>
            <person name="Kale V."/>
            <person name="Holt S."/>
            <person name="Cochrane G."/>
            <person name="Meng A."/>
            <person name="Brown T."/>
            <person name="Cohen L."/>
        </authorList>
    </citation>
    <scope>NUCLEOTIDE SEQUENCE</scope>
    <source>
        <strain evidence="2">PLY182g</strain>
    </source>
</reference>
<organism evidence="2">
    <name type="scientific">Coccolithus braarudii</name>
    <dbReference type="NCBI Taxonomy" id="221442"/>
    <lineage>
        <taxon>Eukaryota</taxon>
        <taxon>Haptista</taxon>
        <taxon>Haptophyta</taxon>
        <taxon>Prymnesiophyceae</taxon>
        <taxon>Coccolithales</taxon>
        <taxon>Coccolithaceae</taxon>
        <taxon>Coccolithus</taxon>
    </lineage>
</organism>
<protein>
    <submittedName>
        <fullName evidence="2">Uncharacterized protein</fullName>
    </submittedName>
</protein>
<dbReference type="EMBL" id="HBEY01004963">
    <property type="protein sequence ID" value="CAD8599068.1"/>
    <property type="molecule type" value="Transcribed_RNA"/>
</dbReference>
<feature type="signal peptide" evidence="1">
    <location>
        <begin position="1"/>
        <end position="28"/>
    </location>
</feature>
<evidence type="ECO:0000313" key="2">
    <source>
        <dbReference type="EMBL" id="CAD8599068.1"/>
    </source>
</evidence>
<gene>
    <name evidence="2" type="ORF">CPEL01642_LOCUS2398</name>
</gene>
<evidence type="ECO:0000256" key="1">
    <source>
        <dbReference type="SAM" id="SignalP"/>
    </source>
</evidence>
<sequence>MPPWDRLAVIMGTLALAYSAFSAIAVLADPFDACELPGWPDPSTIASLPRSGAAERCFCAYAQLGSMRMRDFSKQCPLWPHFVSTDGAHPNRVSHHRSVAVLGKVEGNASAGRYGYVGDWATDIGSGFGAECNTTLSPECSPIGAHVLAIPRRRYLRDCCHDEHHSLAAMLRAAEVTELCSLLAEMLEASLAKVAQLEQYRSCSEQDEDPTEQTKCLAQCFHIVPDVYYAHLHTTAGVLRIRDGPLNAGLGPNYNASDANNPSNAFGRYNLCACEPTSWAIEAPGRGSCPRVTPSDAAYVRQAAIALCRNLAGIAGVPPARCAQCEMAIPNRVNHDVS</sequence>
<accession>A0A7S0L4K3</accession>
<dbReference type="AlphaFoldDB" id="A0A7S0L4K3"/>
<name>A0A7S0L4K3_9EUKA</name>